<proteinExistence type="predicted"/>
<accession>A0A2G5KCG9</accession>
<evidence type="ECO:0000313" key="1">
    <source>
        <dbReference type="EMBL" id="PIB26703.1"/>
    </source>
</evidence>
<sequence length="454" mass="50116">MVLQIDELAAIRFGFGLSPIQANPQDANSVLAQLDGADRFATKFPLYSTDQGLSALSDFAAARKVEKTGTAEGAAMVKTQKKVFRQLSQQVHRNLFARAVDSTDGFRERLAWFWTDHFSVSARGRKLGVMMPTMIDSAIRPNLAGKFSDMLIGVNLHPAMLEYLDQTSSIGPNSNFALKRKSKGLNENLAREMLELHTLGVGGGYSQTDVRELAELLTGLRVNAKGVRYNPVFAEPGSEYILGKSYGGNEEELRHIKQFMHDISLNPNTAKHLAQKLAVHFISDTPPKDLIDQMAERYLASDGSLYEMYSAMLSHHAAWESPRAKVKQPFDFVVSVHRAMGATGQDILALKRGQFNSRTHVPMNLMGQRFLQPDGPDGWPEDGEHWITPAGLAGRVQFAMQMADTIDDRVDPRAFVVQAVGHDASNDIHVAAARAESKIEGLALILASPDFNRR</sequence>
<protein>
    <recommendedName>
        <fullName evidence="3">DUF1800 domain-containing protein</fullName>
    </recommendedName>
</protein>
<comment type="caution">
    <text evidence="1">The sequence shown here is derived from an EMBL/GenBank/DDBJ whole genome shotgun (WGS) entry which is preliminary data.</text>
</comment>
<evidence type="ECO:0000313" key="2">
    <source>
        <dbReference type="Proteomes" id="UP000231516"/>
    </source>
</evidence>
<dbReference type="Pfam" id="PF08811">
    <property type="entry name" value="DUF1800"/>
    <property type="match status" value="1"/>
</dbReference>
<evidence type="ECO:0008006" key="3">
    <source>
        <dbReference type="Google" id="ProtNLM"/>
    </source>
</evidence>
<name>A0A2G5KCG9_9RHOB</name>
<dbReference type="EMBL" id="MDGM01000003">
    <property type="protein sequence ID" value="PIB26703.1"/>
    <property type="molecule type" value="Genomic_DNA"/>
</dbReference>
<dbReference type="AlphaFoldDB" id="A0A2G5KCG9"/>
<gene>
    <name evidence="1" type="ORF">BFP76_11855</name>
</gene>
<organism evidence="1 2">
    <name type="scientific">Paramylibacter kogurei</name>
    <dbReference type="NCBI Taxonomy" id="1889778"/>
    <lineage>
        <taxon>Bacteria</taxon>
        <taxon>Pseudomonadati</taxon>
        <taxon>Pseudomonadota</taxon>
        <taxon>Alphaproteobacteria</taxon>
        <taxon>Rhodobacterales</taxon>
        <taxon>Paracoccaceae</taxon>
        <taxon>Paramylibacter</taxon>
    </lineage>
</organism>
<dbReference type="Proteomes" id="UP000231516">
    <property type="component" value="Unassembled WGS sequence"/>
</dbReference>
<dbReference type="InterPro" id="IPR014917">
    <property type="entry name" value="DUF1800"/>
</dbReference>
<keyword evidence="2" id="KW-1185">Reference proteome</keyword>
<reference evidence="1 2" key="1">
    <citation type="submission" date="2016-08" db="EMBL/GenBank/DDBJ databases">
        <title>Draft genome of Amylibacter sp. strain 4G11.</title>
        <authorList>
            <person name="Wong S.-K."/>
            <person name="Hamasaki K."/>
            <person name="Yoshizawa S."/>
        </authorList>
    </citation>
    <scope>NUCLEOTIDE SEQUENCE [LARGE SCALE GENOMIC DNA]</scope>
    <source>
        <strain evidence="1 2">4G11</strain>
    </source>
</reference>